<keyword evidence="2" id="KW-1185">Reference proteome</keyword>
<dbReference type="RefSeq" id="WP_182208334.1">
    <property type="nucleotide sequence ID" value="NZ_JACGBJ010000002.1"/>
</dbReference>
<dbReference type="EMBL" id="JACGBJ010000002">
    <property type="protein sequence ID" value="MBA5800907.1"/>
    <property type="molecule type" value="Genomic_DNA"/>
</dbReference>
<proteinExistence type="predicted"/>
<sequence length="89" mass="9639">MRTELQEDLVGALSDSVESGVGRLVVGDVFVLAHPYRFRPHPNYGVVIGEIADFRAMLSVVSIATTIGLSLRTRGRRMQRAGSSHVGTT</sequence>
<name>A0ABR6A2S2_9HYPH</name>
<evidence type="ECO:0000313" key="1">
    <source>
        <dbReference type="EMBL" id="MBA5800907.1"/>
    </source>
</evidence>
<gene>
    <name evidence="1" type="ORF">HX902_04600</name>
</gene>
<evidence type="ECO:0000313" key="2">
    <source>
        <dbReference type="Proteomes" id="UP000539787"/>
    </source>
</evidence>
<organism evidence="1 2">
    <name type="scientific">Rhizobium changzhiense</name>
    <dbReference type="NCBI Taxonomy" id="2692317"/>
    <lineage>
        <taxon>Bacteria</taxon>
        <taxon>Pseudomonadati</taxon>
        <taxon>Pseudomonadota</taxon>
        <taxon>Alphaproteobacteria</taxon>
        <taxon>Hyphomicrobiales</taxon>
        <taxon>Rhizobiaceae</taxon>
        <taxon>Rhizobium/Agrobacterium group</taxon>
        <taxon>Rhizobium</taxon>
    </lineage>
</organism>
<comment type="caution">
    <text evidence="1">The sequence shown here is derived from an EMBL/GenBank/DDBJ whole genome shotgun (WGS) entry which is preliminary data.</text>
</comment>
<protein>
    <submittedName>
        <fullName evidence="1">Uncharacterized protein</fullName>
    </submittedName>
</protein>
<accession>A0ABR6A2S2</accession>
<dbReference type="Proteomes" id="UP000539787">
    <property type="component" value="Unassembled WGS sequence"/>
</dbReference>
<reference evidence="1 2" key="1">
    <citation type="submission" date="2020-07" db="EMBL/GenBank/DDBJ databases">
        <authorList>
            <person name="Sun Q."/>
        </authorList>
    </citation>
    <scope>NUCLEOTIDE SEQUENCE [LARGE SCALE GENOMIC DNA]</scope>
    <source>
        <strain evidence="1 2">WYCCWR 11317</strain>
    </source>
</reference>